<dbReference type="SUPFAM" id="SSF56112">
    <property type="entry name" value="Protein kinase-like (PK-like)"/>
    <property type="match status" value="1"/>
</dbReference>
<dbReference type="PANTHER" id="PTHR45807">
    <property type="entry name" value="TYROSINE-PROTEIN KINASE HOPSCOTCH"/>
    <property type="match status" value="1"/>
</dbReference>
<dbReference type="Gene3D" id="1.10.510.10">
    <property type="entry name" value="Transferase(Phosphotransferase) domain 1"/>
    <property type="match status" value="2"/>
</dbReference>
<dbReference type="PROSITE" id="PS50011">
    <property type="entry name" value="PROTEIN_KINASE_DOM"/>
    <property type="match status" value="1"/>
</dbReference>
<dbReference type="InterPro" id="IPR020635">
    <property type="entry name" value="Tyr_kinase_cat_dom"/>
</dbReference>
<sequence length="137" mass="15505">MKLLLYASQICKGMDYLASRRYVHRDLATRNILVESEFRVKIGDFGLTKVLPQDKEYYTVREPSSGEEIHRRPGVSGADGRGQAGSDDLLQRGYRLPAPEGCPAQVQLLMKECWDTEPADRPSFTDLTERLESIQSI</sequence>
<dbReference type="AlphaFoldDB" id="A0A6P6PKN2"/>
<feature type="region of interest" description="Disordered" evidence="1">
    <location>
        <begin position="61"/>
        <end position="90"/>
    </location>
</feature>
<keyword evidence="3" id="KW-1185">Reference proteome</keyword>
<dbReference type="GO" id="GO:0005131">
    <property type="term" value="F:growth hormone receptor binding"/>
    <property type="evidence" value="ECO:0007669"/>
    <property type="project" value="TreeGrafter"/>
</dbReference>
<proteinExistence type="predicted"/>
<dbReference type="InterPro" id="IPR051286">
    <property type="entry name" value="JAK"/>
</dbReference>
<dbReference type="PROSITE" id="PS00109">
    <property type="entry name" value="PROTEIN_KINASE_TYR"/>
    <property type="match status" value="1"/>
</dbReference>
<dbReference type="InterPro" id="IPR011009">
    <property type="entry name" value="Kinase-like_dom_sf"/>
</dbReference>
<dbReference type="SMART" id="SM00219">
    <property type="entry name" value="TyrKc"/>
    <property type="match status" value="1"/>
</dbReference>
<dbReference type="GeneID" id="113100993"/>
<dbReference type="InterPro" id="IPR000719">
    <property type="entry name" value="Prot_kinase_dom"/>
</dbReference>
<dbReference type="InterPro" id="IPR001245">
    <property type="entry name" value="Ser-Thr/Tyr_kinase_cat_dom"/>
</dbReference>
<dbReference type="InterPro" id="IPR008266">
    <property type="entry name" value="Tyr_kinase_AS"/>
</dbReference>
<dbReference type="GO" id="GO:0019221">
    <property type="term" value="P:cytokine-mediated signaling pathway"/>
    <property type="evidence" value="ECO:0007669"/>
    <property type="project" value="TreeGrafter"/>
</dbReference>
<dbReference type="GO" id="GO:0005524">
    <property type="term" value="F:ATP binding"/>
    <property type="evidence" value="ECO:0007669"/>
    <property type="project" value="InterPro"/>
</dbReference>
<evidence type="ECO:0000313" key="3">
    <source>
        <dbReference type="Proteomes" id="UP000515129"/>
    </source>
</evidence>
<protein>
    <submittedName>
        <fullName evidence="4">Tyrosine-protein kinase JAK2-like</fullName>
    </submittedName>
</protein>
<dbReference type="KEGG" id="caua:113100993"/>
<dbReference type="GO" id="GO:0030154">
    <property type="term" value="P:cell differentiation"/>
    <property type="evidence" value="ECO:0007669"/>
    <property type="project" value="TreeGrafter"/>
</dbReference>
<name>A0A6P6PKN2_CARAU</name>
<dbReference type="GO" id="GO:0035556">
    <property type="term" value="P:intracellular signal transduction"/>
    <property type="evidence" value="ECO:0007669"/>
    <property type="project" value="TreeGrafter"/>
</dbReference>
<evidence type="ECO:0000313" key="4">
    <source>
        <dbReference type="RefSeq" id="XP_026121269.1"/>
    </source>
</evidence>
<accession>A0A6P6PKN2</accession>
<organism evidence="3 4">
    <name type="scientific">Carassius auratus</name>
    <name type="common">Goldfish</name>
    <dbReference type="NCBI Taxonomy" id="7957"/>
    <lineage>
        <taxon>Eukaryota</taxon>
        <taxon>Metazoa</taxon>
        <taxon>Chordata</taxon>
        <taxon>Craniata</taxon>
        <taxon>Vertebrata</taxon>
        <taxon>Euteleostomi</taxon>
        <taxon>Actinopterygii</taxon>
        <taxon>Neopterygii</taxon>
        <taxon>Teleostei</taxon>
        <taxon>Ostariophysi</taxon>
        <taxon>Cypriniformes</taxon>
        <taxon>Cyprinidae</taxon>
        <taxon>Cyprininae</taxon>
        <taxon>Carassius</taxon>
    </lineage>
</organism>
<feature type="domain" description="Protein kinase" evidence="2">
    <location>
        <begin position="1"/>
        <end position="137"/>
    </location>
</feature>
<dbReference type="PANTHER" id="PTHR45807:SF2">
    <property type="entry name" value="TYROSINE-PROTEIN KINASE"/>
    <property type="match status" value="1"/>
</dbReference>
<dbReference type="GO" id="GO:0060397">
    <property type="term" value="P:growth hormone receptor signaling pathway via JAK-STAT"/>
    <property type="evidence" value="ECO:0007669"/>
    <property type="project" value="TreeGrafter"/>
</dbReference>
<dbReference type="OrthoDB" id="535945at2759"/>
<dbReference type="RefSeq" id="XP_026121269.1">
    <property type="nucleotide sequence ID" value="XM_026265484.1"/>
</dbReference>
<evidence type="ECO:0000256" key="1">
    <source>
        <dbReference type="SAM" id="MobiDB-lite"/>
    </source>
</evidence>
<dbReference type="Proteomes" id="UP000515129">
    <property type="component" value="Unplaced"/>
</dbReference>
<gene>
    <name evidence="4" type="primary">LOC113100993</name>
</gene>
<reference evidence="4" key="1">
    <citation type="submission" date="2025-08" db="UniProtKB">
        <authorList>
            <consortium name="RefSeq"/>
        </authorList>
    </citation>
    <scope>IDENTIFICATION</scope>
    <source>
        <strain evidence="4">Wakin</strain>
        <tissue evidence="4">Muscle</tissue>
    </source>
</reference>
<evidence type="ECO:0000259" key="2">
    <source>
        <dbReference type="PROSITE" id="PS50011"/>
    </source>
</evidence>
<dbReference type="GO" id="GO:0007259">
    <property type="term" value="P:cell surface receptor signaling pathway via JAK-STAT"/>
    <property type="evidence" value="ECO:0007669"/>
    <property type="project" value="TreeGrafter"/>
</dbReference>
<dbReference type="Pfam" id="PF07714">
    <property type="entry name" value="PK_Tyr_Ser-Thr"/>
    <property type="match status" value="2"/>
</dbReference>
<dbReference type="GO" id="GO:0004715">
    <property type="term" value="F:non-membrane spanning protein tyrosine kinase activity"/>
    <property type="evidence" value="ECO:0007669"/>
    <property type="project" value="TreeGrafter"/>
</dbReference>
<dbReference type="GO" id="GO:0005829">
    <property type="term" value="C:cytosol"/>
    <property type="evidence" value="ECO:0007669"/>
    <property type="project" value="TreeGrafter"/>
</dbReference>